<feature type="compositionally biased region" description="Basic and acidic residues" evidence="1">
    <location>
        <begin position="104"/>
        <end position="113"/>
    </location>
</feature>
<feature type="compositionally biased region" description="Low complexity" evidence="1">
    <location>
        <begin position="123"/>
        <end position="134"/>
    </location>
</feature>
<sequence length="402" mass="45668">MAYYDRHYYPPRDRNPPPYHGSMDVVPGRSSHDSIPRSEYPSNHDYYGYSHSNGSGYGHGYPPTHSRHPSRVATIQEGSRRPHSGYYDGYDDHGHHRRHRHHRSKDDYYDDRGRSRRHHKAHSVSPSPSRGRSCSRARDSKKSTRSKSEEKMQQAIRAAITAGAIEAFRVRNEPGEWRGEKGKRILTAAITAGGADGLVDKDPRKHEKRHIIESTLAGLATNHFVNGPQSRSRPRSRDGGHGHGRGRSKSHNRGKELAAAGLVAAAGKKAYDHYRSKSRPRKGGGRSPTRDRAYSDEDGYESYDGSPRHSRGSKRRSKSVSDYINQGLASLGLEDSKESDTSHRGSDRDRDHDRRRRHHHHRRRSSPPRSDDGSYSDDSGTASDDSRRRYRSPPRRSHKEYR</sequence>
<dbReference type="STRING" id="573508.A0A1E3BLQ6"/>
<reference evidence="2 3" key="1">
    <citation type="journal article" date="2016" name="BMC Genomics">
        <title>Comparative genomic and transcriptomic analyses of the Fuzhuan brick tea-fermentation fungus Aspergillus cristatus.</title>
        <authorList>
            <person name="Ge Y."/>
            <person name="Wang Y."/>
            <person name="Liu Y."/>
            <person name="Tan Y."/>
            <person name="Ren X."/>
            <person name="Zhang X."/>
            <person name="Hyde K.D."/>
            <person name="Liu Y."/>
            <person name="Liu Z."/>
        </authorList>
    </citation>
    <scope>NUCLEOTIDE SEQUENCE [LARGE SCALE GENOMIC DNA]</scope>
    <source>
        <strain evidence="2 3">GZAAS20.1005</strain>
    </source>
</reference>
<proteinExistence type="predicted"/>
<dbReference type="VEuPathDB" id="FungiDB:SI65_02682"/>
<evidence type="ECO:0000313" key="2">
    <source>
        <dbReference type="EMBL" id="ODM21838.1"/>
    </source>
</evidence>
<feature type="region of interest" description="Disordered" evidence="1">
    <location>
        <begin position="266"/>
        <end position="402"/>
    </location>
</feature>
<feature type="compositionally biased region" description="Basic and acidic residues" evidence="1">
    <location>
        <begin position="136"/>
        <end position="152"/>
    </location>
</feature>
<feature type="region of interest" description="Disordered" evidence="1">
    <location>
        <begin position="1"/>
        <end position="154"/>
    </location>
</feature>
<feature type="compositionally biased region" description="Basic residues" evidence="1">
    <location>
        <begin position="308"/>
        <end position="318"/>
    </location>
</feature>
<organism evidence="2 3">
    <name type="scientific">Aspergillus cristatus</name>
    <name type="common">Chinese Fuzhuan brick tea-fermentation fungus</name>
    <name type="synonym">Eurotium cristatum</name>
    <dbReference type="NCBI Taxonomy" id="573508"/>
    <lineage>
        <taxon>Eukaryota</taxon>
        <taxon>Fungi</taxon>
        <taxon>Dikarya</taxon>
        <taxon>Ascomycota</taxon>
        <taxon>Pezizomycotina</taxon>
        <taxon>Eurotiomycetes</taxon>
        <taxon>Eurotiomycetidae</taxon>
        <taxon>Eurotiales</taxon>
        <taxon>Aspergillaceae</taxon>
        <taxon>Aspergillus</taxon>
        <taxon>Aspergillus subgen. Aspergillus</taxon>
    </lineage>
</organism>
<dbReference type="Proteomes" id="UP000094569">
    <property type="component" value="Unassembled WGS sequence"/>
</dbReference>
<feature type="compositionally biased region" description="Basic and acidic residues" evidence="1">
    <location>
        <begin position="1"/>
        <end position="15"/>
    </location>
</feature>
<feature type="compositionally biased region" description="Basic residues" evidence="1">
    <location>
        <begin position="353"/>
        <end position="366"/>
    </location>
</feature>
<accession>A0A1E3BLQ6</accession>
<evidence type="ECO:0000256" key="1">
    <source>
        <dbReference type="SAM" id="MobiDB-lite"/>
    </source>
</evidence>
<name>A0A1E3BLQ6_ASPCR</name>
<dbReference type="AlphaFoldDB" id="A0A1E3BLQ6"/>
<dbReference type="EMBL" id="JXNT01000002">
    <property type="protein sequence ID" value="ODM21838.1"/>
    <property type="molecule type" value="Genomic_DNA"/>
</dbReference>
<dbReference type="OrthoDB" id="5407645at2759"/>
<feature type="compositionally biased region" description="Basic residues" evidence="1">
    <location>
        <begin position="242"/>
        <end position="252"/>
    </location>
</feature>
<feature type="compositionally biased region" description="Basic residues" evidence="1">
    <location>
        <begin position="388"/>
        <end position="402"/>
    </location>
</feature>
<evidence type="ECO:0000313" key="3">
    <source>
        <dbReference type="Proteomes" id="UP000094569"/>
    </source>
</evidence>
<feature type="compositionally biased region" description="Basic and acidic residues" evidence="1">
    <location>
        <begin position="334"/>
        <end position="352"/>
    </location>
</feature>
<feature type="compositionally biased region" description="Low complexity" evidence="1">
    <location>
        <begin position="44"/>
        <end position="54"/>
    </location>
</feature>
<comment type="caution">
    <text evidence="2">The sequence shown here is derived from an EMBL/GenBank/DDBJ whole genome shotgun (WGS) entry which is preliminary data.</text>
</comment>
<feature type="region of interest" description="Disordered" evidence="1">
    <location>
        <begin position="214"/>
        <end position="254"/>
    </location>
</feature>
<keyword evidence="3" id="KW-1185">Reference proteome</keyword>
<protein>
    <submittedName>
        <fullName evidence="2">Uncharacterized protein</fullName>
    </submittedName>
</protein>
<gene>
    <name evidence="2" type="ORF">SI65_02682</name>
</gene>